<protein>
    <submittedName>
        <fullName evidence="4">Alpha/beta-hydrolase</fullName>
    </submittedName>
</protein>
<evidence type="ECO:0000256" key="2">
    <source>
        <dbReference type="ARBA" id="ARBA00022801"/>
    </source>
</evidence>
<dbReference type="RefSeq" id="XP_007865090.1">
    <property type="nucleotide sequence ID" value="XM_007866899.1"/>
</dbReference>
<reference evidence="4 5" key="1">
    <citation type="journal article" date="2012" name="Science">
        <title>The Paleozoic origin of enzymatic lignin decomposition reconstructed from 31 fungal genomes.</title>
        <authorList>
            <person name="Floudas D."/>
            <person name="Binder M."/>
            <person name="Riley R."/>
            <person name="Barry K."/>
            <person name="Blanchette R.A."/>
            <person name="Henrissat B."/>
            <person name="Martinez A.T."/>
            <person name="Otillar R."/>
            <person name="Spatafora J.W."/>
            <person name="Yadav J.S."/>
            <person name="Aerts A."/>
            <person name="Benoit I."/>
            <person name="Boyd A."/>
            <person name="Carlson A."/>
            <person name="Copeland A."/>
            <person name="Coutinho P.M."/>
            <person name="de Vries R.P."/>
            <person name="Ferreira P."/>
            <person name="Findley K."/>
            <person name="Foster B."/>
            <person name="Gaskell J."/>
            <person name="Glotzer D."/>
            <person name="Gorecki P."/>
            <person name="Heitman J."/>
            <person name="Hesse C."/>
            <person name="Hori C."/>
            <person name="Igarashi K."/>
            <person name="Jurgens J.A."/>
            <person name="Kallen N."/>
            <person name="Kersten P."/>
            <person name="Kohler A."/>
            <person name="Kuees U."/>
            <person name="Kumar T.K.A."/>
            <person name="Kuo A."/>
            <person name="LaButti K."/>
            <person name="Larrondo L.F."/>
            <person name="Lindquist E."/>
            <person name="Ling A."/>
            <person name="Lombard V."/>
            <person name="Lucas S."/>
            <person name="Lundell T."/>
            <person name="Martin R."/>
            <person name="McLaughlin D.J."/>
            <person name="Morgenstern I."/>
            <person name="Morin E."/>
            <person name="Murat C."/>
            <person name="Nagy L.G."/>
            <person name="Nolan M."/>
            <person name="Ohm R.A."/>
            <person name="Patyshakuliyeva A."/>
            <person name="Rokas A."/>
            <person name="Ruiz-Duenas F.J."/>
            <person name="Sabat G."/>
            <person name="Salamov A."/>
            <person name="Samejima M."/>
            <person name="Schmutz J."/>
            <person name="Slot J.C."/>
            <person name="St John F."/>
            <person name="Stenlid J."/>
            <person name="Sun H."/>
            <person name="Sun S."/>
            <person name="Syed K."/>
            <person name="Tsang A."/>
            <person name="Wiebenga A."/>
            <person name="Young D."/>
            <person name="Pisabarro A."/>
            <person name="Eastwood D.C."/>
            <person name="Martin F."/>
            <person name="Cullen D."/>
            <person name="Grigoriev I.V."/>
            <person name="Hibbett D.S."/>
        </authorList>
    </citation>
    <scope>NUCLEOTIDE SEQUENCE [LARGE SCALE GENOMIC DNA]</scope>
    <source>
        <strain evidence="4 5">ATCC 11539</strain>
    </source>
</reference>
<dbReference type="Proteomes" id="UP000030669">
    <property type="component" value="Unassembled WGS sequence"/>
</dbReference>
<dbReference type="InterPro" id="IPR000073">
    <property type="entry name" value="AB_hydrolase_1"/>
</dbReference>
<dbReference type="OMA" id="TNEYEHN"/>
<evidence type="ECO:0000313" key="5">
    <source>
        <dbReference type="Proteomes" id="UP000030669"/>
    </source>
</evidence>
<dbReference type="GO" id="GO:0008233">
    <property type="term" value="F:peptidase activity"/>
    <property type="evidence" value="ECO:0007669"/>
    <property type="project" value="InterPro"/>
</dbReference>
<sequence>MTTASPSSIGPLETYTNKEGIKIVERFFELPLDYAQPDGKKIQVFARNYIPKSKAKTAEDEAKLPYLVYLQGGPGFEVPLPNTSGFVAEIHEQGYQTLCLDQRGTGLSTAVSPELLTSFKTDQEIADYLKHFRADSIVKDAEAIRKILLGHKEDPEDRKWSIMGQSFGGFCAINYLSFHSEGLREVFITGGLAPLGDHPDPVYKAVIKQVAKRNKIYYDKYPRDVKRVRDILSYLEQNEVSLPNGGRLTSSRWQQLGIDFGMSGGIDRVHQLVFRASNDLSLFGKLSYKLLQTVQEKQTYDGNPLYAILHEPIYCQGRAAEWSAARIVKQDKRFSWAHVKMLADTEPIYFYGEMIFPDMFDDYSNLRSLKGVAELLAKDSSWGPLYDKEQLARNEVKVNAVTYVVLLFT</sequence>
<dbReference type="EMBL" id="KB469300">
    <property type="protein sequence ID" value="EPQ56337.1"/>
    <property type="molecule type" value="Genomic_DNA"/>
</dbReference>
<dbReference type="PRINTS" id="PR00793">
    <property type="entry name" value="PROAMNOPTASE"/>
</dbReference>
<keyword evidence="2 4" id="KW-0378">Hydrolase</keyword>
<accession>S7Q9Z4</accession>
<dbReference type="InterPro" id="IPR002410">
    <property type="entry name" value="Peptidase_S33"/>
</dbReference>
<dbReference type="eggNOG" id="ENOG502QSNW">
    <property type="taxonomic scope" value="Eukaryota"/>
</dbReference>
<dbReference type="Gene3D" id="3.40.50.1820">
    <property type="entry name" value="alpha/beta hydrolase"/>
    <property type="match status" value="1"/>
</dbReference>
<name>S7Q9Z4_GLOTA</name>
<dbReference type="HOGENOM" id="CLU_024518_2_1_1"/>
<organism evidence="4 5">
    <name type="scientific">Gloeophyllum trabeum (strain ATCC 11539 / FP-39264 / Madison 617)</name>
    <name type="common">Brown rot fungus</name>
    <dbReference type="NCBI Taxonomy" id="670483"/>
    <lineage>
        <taxon>Eukaryota</taxon>
        <taxon>Fungi</taxon>
        <taxon>Dikarya</taxon>
        <taxon>Basidiomycota</taxon>
        <taxon>Agaricomycotina</taxon>
        <taxon>Agaricomycetes</taxon>
        <taxon>Gloeophyllales</taxon>
        <taxon>Gloeophyllaceae</taxon>
        <taxon>Gloeophyllum</taxon>
    </lineage>
</organism>
<dbReference type="KEGG" id="gtr:GLOTRDRAFT_74938"/>
<evidence type="ECO:0000313" key="4">
    <source>
        <dbReference type="EMBL" id="EPQ56337.1"/>
    </source>
</evidence>
<dbReference type="GeneID" id="19308478"/>
<dbReference type="InterPro" id="IPR029058">
    <property type="entry name" value="AB_hydrolase_fold"/>
</dbReference>
<evidence type="ECO:0000259" key="3">
    <source>
        <dbReference type="Pfam" id="PF00561"/>
    </source>
</evidence>
<dbReference type="AlphaFoldDB" id="S7Q9Z4"/>
<gene>
    <name evidence="4" type="ORF">GLOTRDRAFT_74938</name>
</gene>
<keyword evidence="5" id="KW-1185">Reference proteome</keyword>
<dbReference type="OrthoDB" id="1898734at2759"/>
<dbReference type="PANTHER" id="PTHR43248">
    <property type="entry name" value="2-SUCCINYL-6-HYDROXY-2,4-CYCLOHEXADIENE-1-CARBOXYLATE SYNTHASE"/>
    <property type="match status" value="1"/>
</dbReference>
<dbReference type="Pfam" id="PF00561">
    <property type="entry name" value="Abhydrolase_1"/>
    <property type="match status" value="1"/>
</dbReference>
<dbReference type="PANTHER" id="PTHR43248:SF2">
    <property type="entry name" value="PROLYL AMINOPEPTIDASE"/>
    <property type="match status" value="1"/>
</dbReference>
<dbReference type="InterPro" id="IPR051601">
    <property type="entry name" value="Serine_prot/Carboxylest_S33"/>
</dbReference>
<feature type="domain" description="AB hydrolase-1" evidence="3">
    <location>
        <begin position="67"/>
        <end position="227"/>
    </location>
</feature>
<proteinExistence type="inferred from homology"/>
<dbReference type="GO" id="GO:0006508">
    <property type="term" value="P:proteolysis"/>
    <property type="evidence" value="ECO:0007669"/>
    <property type="project" value="InterPro"/>
</dbReference>
<comment type="similarity">
    <text evidence="1">Belongs to the peptidase S33 family.</text>
</comment>
<evidence type="ECO:0000256" key="1">
    <source>
        <dbReference type="ARBA" id="ARBA00010088"/>
    </source>
</evidence>
<dbReference type="SUPFAM" id="SSF53474">
    <property type="entry name" value="alpha/beta-Hydrolases"/>
    <property type="match status" value="1"/>
</dbReference>